<dbReference type="RefSeq" id="XP_058313197.1">
    <property type="nucleotide sequence ID" value="XM_058447786.1"/>
</dbReference>
<dbReference type="GeneID" id="83175086"/>
<sequence>MQFKLSTLVALLAASPALAASKGATVAAGIYKVTTKVLDVRKVAESIELTTYPSKASLFFSDYRGLLDLKNEQVQSSPDGIEPSSEPEVCNAFISYSEVEKNFLATIIDKEAIFKSFASALPVLEMLRSDSSISDTYYSNVLGLVPSCQADIMKNGK</sequence>
<reference evidence="2" key="2">
    <citation type="journal article" date="2023" name="IMA Fungus">
        <title>Comparative genomic study of the Penicillium genus elucidates a diverse pangenome and 15 lateral gene transfer events.</title>
        <authorList>
            <person name="Petersen C."/>
            <person name="Sorensen T."/>
            <person name="Nielsen M.R."/>
            <person name="Sondergaard T.E."/>
            <person name="Sorensen J.L."/>
            <person name="Fitzpatrick D.A."/>
            <person name="Frisvad J.C."/>
            <person name="Nielsen K.L."/>
        </authorList>
    </citation>
    <scope>NUCLEOTIDE SEQUENCE</scope>
    <source>
        <strain evidence="2">IBT 15544</strain>
    </source>
</reference>
<dbReference type="OrthoDB" id="4368073at2759"/>
<keyword evidence="1" id="KW-0732">Signal</keyword>
<evidence type="ECO:0000313" key="3">
    <source>
        <dbReference type="Proteomes" id="UP001150904"/>
    </source>
</evidence>
<feature type="signal peptide" evidence="1">
    <location>
        <begin position="1"/>
        <end position="19"/>
    </location>
</feature>
<dbReference type="AlphaFoldDB" id="A0A9W9NEV3"/>
<evidence type="ECO:0000256" key="1">
    <source>
        <dbReference type="SAM" id="SignalP"/>
    </source>
</evidence>
<gene>
    <name evidence="2" type="ORF">N7498_000723</name>
</gene>
<dbReference type="EMBL" id="JAPQKR010000004">
    <property type="protein sequence ID" value="KAJ5218624.1"/>
    <property type="molecule type" value="Genomic_DNA"/>
</dbReference>
<organism evidence="2 3">
    <name type="scientific">Penicillium cinerascens</name>
    <dbReference type="NCBI Taxonomy" id="70096"/>
    <lineage>
        <taxon>Eukaryota</taxon>
        <taxon>Fungi</taxon>
        <taxon>Dikarya</taxon>
        <taxon>Ascomycota</taxon>
        <taxon>Pezizomycotina</taxon>
        <taxon>Eurotiomycetes</taxon>
        <taxon>Eurotiomycetidae</taxon>
        <taxon>Eurotiales</taxon>
        <taxon>Aspergillaceae</taxon>
        <taxon>Penicillium</taxon>
    </lineage>
</organism>
<evidence type="ECO:0000313" key="2">
    <source>
        <dbReference type="EMBL" id="KAJ5218624.1"/>
    </source>
</evidence>
<comment type="caution">
    <text evidence="2">The sequence shown here is derived from an EMBL/GenBank/DDBJ whole genome shotgun (WGS) entry which is preliminary data.</text>
</comment>
<reference evidence="2" key="1">
    <citation type="submission" date="2022-12" db="EMBL/GenBank/DDBJ databases">
        <authorList>
            <person name="Petersen C."/>
        </authorList>
    </citation>
    <scope>NUCLEOTIDE SEQUENCE</scope>
    <source>
        <strain evidence="2">IBT 15544</strain>
    </source>
</reference>
<dbReference type="Proteomes" id="UP001150904">
    <property type="component" value="Unassembled WGS sequence"/>
</dbReference>
<proteinExistence type="predicted"/>
<protein>
    <submittedName>
        <fullName evidence="2">Uncharacterized protein</fullName>
    </submittedName>
</protein>
<keyword evidence="3" id="KW-1185">Reference proteome</keyword>
<accession>A0A9W9NEV3</accession>
<name>A0A9W9NEV3_9EURO</name>
<feature type="chain" id="PRO_5040947268" evidence="1">
    <location>
        <begin position="20"/>
        <end position="157"/>
    </location>
</feature>